<proteinExistence type="predicted"/>
<feature type="signal peptide" evidence="1">
    <location>
        <begin position="1"/>
        <end position="24"/>
    </location>
</feature>
<keyword evidence="3" id="KW-1185">Reference proteome</keyword>
<reference evidence="2 3" key="1">
    <citation type="submission" date="2021-04" db="EMBL/GenBank/DDBJ databases">
        <authorList>
            <person name="De Guttry C."/>
            <person name="Zahm M."/>
            <person name="Klopp C."/>
            <person name="Cabau C."/>
            <person name="Louis A."/>
            <person name="Berthelot C."/>
            <person name="Parey E."/>
            <person name="Roest Crollius H."/>
            <person name="Montfort J."/>
            <person name="Robinson-Rechavi M."/>
            <person name="Bucao C."/>
            <person name="Bouchez O."/>
            <person name="Gislard M."/>
            <person name="Lluch J."/>
            <person name="Milhes M."/>
            <person name="Lampietro C."/>
            <person name="Lopez Roques C."/>
            <person name="Donnadieu C."/>
            <person name="Braasch I."/>
            <person name="Desvignes T."/>
            <person name="Postlethwait J."/>
            <person name="Bobe J."/>
            <person name="Wedekind C."/>
            <person name="Guiguen Y."/>
        </authorList>
    </citation>
    <scope>NUCLEOTIDE SEQUENCE [LARGE SCALE GENOMIC DNA]</scope>
    <source>
        <strain evidence="2">Cs_M1</strain>
        <tissue evidence="2">Blood</tissue>
    </source>
</reference>
<sequence>MAKMVTAYIGFLLLALHCSSQVHAQNTTTKSPAMTATTKAGGASSNMTKMPDVVATNNIIIPKGASVALQSSSVTLITIALAGSLLQGRF</sequence>
<protein>
    <submittedName>
        <fullName evidence="2">Uncharacterized protein</fullName>
    </submittedName>
</protein>
<keyword evidence="1" id="KW-0732">Signal</keyword>
<accession>A0AAN8QWU9</accession>
<comment type="caution">
    <text evidence="2">The sequence shown here is derived from an EMBL/GenBank/DDBJ whole genome shotgun (WGS) entry which is preliminary data.</text>
</comment>
<gene>
    <name evidence="2" type="ORF">J4Q44_G00248380</name>
</gene>
<evidence type="ECO:0000256" key="1">
    <source>
        <dbReference type="SAM" id="SignalP"/>
    </source>
</evidence>
<dbReference type="AlphaFoldDB" id="A0AAN8QWU9"/>
<evidence type="ECO:0000313" key="2">
    <source>
        <dbReference type="EMBL" id="KAK6304252.1"/>
    </source>
</evidence>
<dbReference type="EMBL" id="JAGTTL010000023">
    <property type="protein sequence ID" value="KAK6304252.1"/>
    <property type="molecule type" value="Genomic_DNA"/>
</dbReference>
<name>A0AAN8QWU9_9TELE</name>
<evidence type="ECO:0000313" key="3">
    <source>
        <dbReference type="Proteomes" id="UP001356427"/>
    </source>
</evidence>
<organism evidence="2 3">
    <name type="scientific">Coregonus suidteri</name>
    <dbReference type="NCBI Taxonomy" id="861788"/>
    <lineage>
        <taxon>Eukaryota</taxon>
        <taxon>Metazoa</taxon>
        <taxon>Chordata</taxon>
        <taxon>Craniata</taxon>
        <taxon>Vertebrata</taxon>
        <taxon>Euteleostomi</taxon>
        <taxon>Actinopterygii</taxon>
        <taxon>Neopterygii</taxon>
        <taxon>Teleostei</taxon>
        <taxon>Protacanthopterygii</taxon>
        <taxon>Salmoniformes</taxon>
        <taxon>Salmonidae</taxon>
        <taxon>Coregoninae</taxon>
        <taxon>Coregonus</taxon>
    </lineage>
</organism>
<feature type="chain" id="PRO_5042874039" evidence="1">
    <location>
        <begin position="25"/>
        <end position="90"/>
    </location>
</feature>
<dbReference type="Proteomes" id="UP001356427">
    <property type="component" value="Unassembled WGS sequence"/>
</dbReference>